<accession>A0A7X1GHX3</accession>
<organism evidence="2 3">
    <name type="scientific">Pseudomonas kielensis</name>
    <dbReference type="NCBI Taxonomy" id="2762577"/>
    <lineage>
        <taxon>Bacteria</taxon>
        <taxon>Pseudomonadati</taxon>
        <taxon>Pseudomonadota</taxon>
        <taxon>Gammaproteobacteria</taxon>
        <taxon>Pseudomonadales</taxon>
        <taxon>Pseudomonadaceae</taxon>
        <taxon>Pseudomonas</taxon>
    </lineage>
</organism>
<evidence type="ECO:0000256" key="1">
    <source>
        <dbReference type="SAM" id="Coils"/>
    </source>
</evidence>
<evidence type="ECO:0000313" key="2">
    <source>
        <dbReference type="EMBL" id="MBC2692744.1"/>
    </source>
</evidence>
<comment type="caution">
    <text evidence="2">The sequence shown here is derived from an EMBL/GenBank/DDBJ whole genome shotgun (WGS) entry which is preliminary data.</text>
</comment>
<reference evidence="2 3" key="1">
    <citation type="submission" date="2020-08" db="EMBL/GenBank/DDBJ databases">
        <title>Pseudomonas sp. nov.</title>
        <authorList>
            <person name="Gieschler S."/>
            <person name="Fiedler G."/>
            <person name="Brinks E."/>
            <person name="Boehnlein C."/>
            <person name="Franz C.M.A.P."/>
            <person name="Kabisch J."/>
        </authorList>
    </citation>
    <scope>NUCLEOTIDE SEQUENCE [LARGE SCALE GENOMIC DNA]</scope>
    <source>
        <strain evidence="2 3">MBT-1</strain>
    </source>
</reference>
<sequence length="67" mass="7836">MKKRYPLKRKVCDHCGATYYARSHRARWCSAVCQSQNFRAAKKQTQAELEQEFVAQEAEKVNKEATQ</sequence>
<protein>
    <submittedName>
        <fullName evidence="2">Uncharacterized protein</fullName>
    </submittedName>
</protein>
<keyword evidence="1" id="KW-0175">Coiled coil</keyword>
<evidence type="ECO:0000313" key="3">
    <source>
        <dbReference type="Proteomes" id="UP000526003"/>
    </source>
</evidence>
<name>A0A7X1GHX3_9PSED</name>
<dbReference type="AlphaFoldDB" id="A0A7X1GHX3"/>
<dbReference type="EMBL" id="JACMYG010000032">
    <property type="protein sequence ID" value="MBC2692744.1"/>
    <property type="molecule type" value="Genomic_DNA"/>
</dbReference>
<dbReference type="Proteomes" id="UP000526003">
    <property type="component" value="Unassembled WGS sequence"/>
</dbReference>
<proteinExistence type="predicted"/>
<keyword evidence="3" id="KW-1185">Reference proteome</keyword>
<dbReference type="RefSeq" id="WP_185819001.1">
    <property type="nucleotide sequence ID" value="NZ_JACMYG010000032.1"/>
</dbReference>
<feature type="coiled-coil region" evidence="1">
    <location>
        <begin position="39"/>
        <end position="66"/>
    </location>
</feature>
<gene>
    <name evidence="2" type="ORF">H7995_23425</name>
</gene>